<dbReference type="InterPro" id="IPR050856">
    <property type="entry name" value="Biotin_carboxylase_complex"/>
</dbReference>
<keyword evidence="3 6" id="KW-0547">Nucleotide-binding</keyword>
<evidence type="ECO:0000256" key="2">
    <source>
        <dbReference type="ARBA" id="ARBA00022598"/>
    </source>
</evidence>
<dbReference type="OrthoDB" id="196847at2759"/>
<comment type="cofactor">
    <cofactor evidence="1">
        <name>biotin</name>
        <dbReference type="ChEBI" id="CHEBI:57586"/>
    </cofactor>
</comment>
<dbReference type="InterPro" id="IPR011761">
    <property type="entry name" value="ATP-grasp"/>
</dbReference>
<dbReference type="InterPro" id="IPR005482">
    <property type="entry name" value="Biotin_COase_C"/>
</dbReference>
<evidence type="ECO:0000256" key="4">
    <source>
        <dbReference type="ARBA" id="ARBA00022840"/>
    </source>
</evidence>
<dbReference type="SUPFAM" id="SSF51246">
    <property type="entry name" value="Rudiment single hybrid motif"/>
    <property type="match status" value="1"/>
</dbReference>
<dbReference type="SUPFAM" id="SSF56059">
    <property type="entry name" value="Glutathione synthetase ATP-binding domain-like"/>
    <property type="match status" value="1"/>
</dbReference>
<evidence type="ECO:0000259" key="8">
    <source>
        <dbReference type="PROSITE" id="PS50979"/>
    </source>
</evidence>
<keyword evidence="10" id="KW-1185">Reference proteome</keyword>
<evidence type="ECO:0000256" key="5">
    <source>
        <dbReference type="ARBA" id="ARBA00023267"/>
    </source>
</evidence>
<dbReference type="FunFam" id="3.30.1490.20:FF:000003">
    <property type="entry name" value="acetyl-CoA carboxylase isoform X1"/>
    <property type="match status" value="1"/>
</dbReference>
<feature type="domain" description="Biotin carboxylation" evidence="8">
    <location>
        <begin position="24"/>
        <end position="455"/>
    </location>
</feature>
<dbReference type="InterPro" id="IPR011764">
    <property type="entry name" value="Biotin_carboxylation_dom"/>
</dbReference>
<dbReference type="PANTHER" id="PTHR18866:SF127">
    <property type="match status" value="1"/>
</dbReference>
<dbReference type="PANTHER" id="PTHR18866">
    <property type="entry name" value="CARBOXYLASE:PYRUVATE/ACETYL-COA/PROPIONYL-COA CARBOXYLASE"/>
    <property type="match status" value="1"/>
</dbReference>
<gene>
    <name evidence="9" type="ORF">B0T11DRAFT_223030</name>
</gene>
<dbReference type="PROSITE" id="PS50979">
    <property type="entry name" value="BC"/>
    <property type="match status" value="1"/>
</dbReference>
<keyword evidence="2" id="KW-0436">Ligase</keyword>
<dbReference type="GO" id="GO:0016874">
    <property type="term" value="F:ligase activity"/>
    <property type="evidence" value="ECO:0007669"/>
    <property type="project" value="UniProtKB-KW"/>
</dbReference>
<dbReference type="Pfam" id="PF02786">
    <property type="entry name" value="CPSase_L_D2"/>
    <property type="match status" value="1"/>
</dbReference>
<dbReference type="GO" id="GO:0046872">
    <property type="term" value="F:metal ion binding"/>
    <property type="evidence" value="ECO:0007669"/>
    <property type="project" value="InterPro"/>
</dbReference>
<dbReference type="Proteomes" id="UP000813385">
    <property type="component" value="Unassembled WGS sequence"/>
</dbReference>
<keyword evidence="4 6" id="KW-0067">ATP-binding</keyword>
<dbReference type="SMART" id="SM00878">
    <property type="entry name" value="Biotin_carb_C"/>
    <property type="match status" value="1"/>
</dbReference>
<dbReference type="Pfam" id="PF00289">
    <property type="entry name" value="Biotin_carb_N"/>
    <property type="match status" value="1"/>
</dbReference>
<evidence type="ECO:0000256" key="1">
    <source>
        <dbReference type="ARBA" id="ARBA00001953"/>
    </source>
</evidence>
<dbReference type="Pfam" id="PF02785">
    <property type="entry name" value="Biotin_carb_C"/>
    <property type="match status" value="1"/>
</dbReference>
<feature type="non-terminal residue" evidence="9">
    <location>
        <position position="1"/>
    </location>
</feature>
<dbReference type="InterPro" id="IPR005479">
    <property type="entry name" value="CPAse_ATP-bd"/>
</dbReference>
<dbReference type="PROSITE" id="PS00866">
    <property type="entry name" value="CPSASE_1"/>
    <property type="match status" value="1"/>
</dbReference>
<sequence>MQPLPEKLPIFVAPPVLRPDGSPVLGRVLIANRGEIACRVIRTCKLLFITTIAVFADEDQDSLHVQQADEAICIGPADAQPYQNIKALIEVAKSAKVDAIHPGYGYLSENASFAAAVAAAGIRFIGSSPESISQLGDKRDAKEYLSKNSSVPLIPGYAGRDQDPADLEAEAEKIGYPVLIKASAGGGGKGMRIVREKSEFKEALLRCTSEAERSFGSGHCLIEKYIESGKHIEMQVFGDGETFISLLDRECSIQRRHQKIVEESPSMWLSSSMRQEMSDCALEIARLLKYESAGTVEFIVDIEQKKFYFLEVNTRIQVEHPITEEVVGVDIVALQIFVAAGGKLASLPELKTIRQQGHAVEVRLCAENPFNDFLPCTGTMSVFELPKESETGWKHLRFETGIQSGSKISVHFDSMICKIIAWAPTRGEAVSKIIFALKQTTCLGVITNQIFLQRI</sequence>
<dbReference type="EMBL" id="JAGPXD010000002">
    <property type="protein sequence ID" value="KAH7368447.1"/>
    <property type="molecule type" value="Genomic_DNA"/>
</dbReference>
<feature type="domain" description="ATP-grasp" evidence="7">
    <location>
        <begin position="143"/>
        <end position="340"/>
    </location>
</feature>
<evidence type="ECO:0000256" key="6">
    <source>
        <dbReference type="PROSITE-ProRule" id="PRU00409"/>
    </source>
</evidence>
<comment type="caution">
    <text evidence="9">The sequence shown here is derived from an EMBL/GenBank/DDBJ whole genome shotgun (WGS) entry which is preliminary data.</text>
</comment>
<dbReference type="GO" id="GO:0005524">
    <property type="term" value="F:ATP binding"/>
    <property type="evidence" value="ECO:0007669"/>
    <property type="project" value="UniProtKB-UniRule"/>
</dbReference>
<dbReference type="InterPro" id="IPR005481">
    <property type="entry name" value="BC-like_N"/>
</dbReference>
<evidence type="ECO:0000313" key="10">
    <source>
        <dbReference type="Proteomes" id="UP000813385"/>
    </source>
</evidence>
<protein>
    <submittedName>
        <fullName evidence="9">Carbamoyl-phosphate synthase L chain, ATP binding domain-containing protein</fullName>
    </submittedName>
</protein>
<dbReference type="InterPro" id="IPR016185">
    <property type="entry name" value="PreATP-grasp_dom_sf"/>
</dbReference>
<dbReference type="InterPro" id="IPR011054">
    <property type="entry name" value="Rudment_hybrid_motif"/>
</dbReference>
<name>A0A8K0TPP0_9PEZI</name>
<dbReference type="AlphaFoldDB" id="A0A8K0TPP0"/>
<accession>A0A8K0TPP0</accession>
<evidence type="ECO:0000259" key="7">
    <source>
        <dbReference type="PROSITE" id="PS50975"/>
    </source>
</evidence>
<keyword evidence="5" id="KW-0092">Biotin</keyword>
<evidence type="ECO:0000256" key="3">
    <source>
        <dbReference type="ARBA" id="ARBA00022741"/>
    </source>
</evidence>
<dbReference type="Gene3D" id="3.30.470.20">
    <property type="entry name" value="ATP-grasp fold, B domain"/>
    <property type="match status" value="1"/>
</dbReference>
<proteinExistence type="predicted"/>
<evidence type="ECO:0000313" key="9">
    <source>
        <dbReference type="EMBL" id="KAH7368447.1"/>
    </source>
</evidence>
<dbReference type="SUPFAM" id="SSF52440">
    <property type="entry name" value="PreATP-grasp domain"/>
    <property type="match status" value="1"/>
</dbReference>
<reference evidence="9" key="1">
    <citation type="journal article" date="2021" name="Nat. Commun.">
        <title>Genetic determinants of endophytism in the Arabidopsis root mycobiome.</title>
        <authorList>
            <person name="Mesny F."/>
            <person name="Miyauchi S."/>
            <person name="Thiergart T."/>
            <person name="Pickel B."/>
            <person name="Atanasova L."/>
            <person name="Karlsson M."/>
            <person name="Huettel B."/>
            <person name="Barry K.W."/>
            <person name="Haridas S."/>
            <person name="Chen C."/>
            <person name="Bauer D."/>
            <person name="Andreopoulos W."/>
            <person name="Pangilinan J."/>
            <person name="LaButti K."/>
            <person name="Riley R."/>
            <person name="Lipzen A."/>
            <person name="Clum A."/>
            <person name="Drula E."/>
            <person name="Henrissat B."/>
            <person name="Kohler A."/>
            <person name="Grigoriev I.V."/>
            <person name="Martin F.M."/>
            <person name="Hacquard S."/>
        </authorList>
    </citation>
    <scope>NUCLEOTIDE SEQUENCE</scope>
    <source>
        <strain evidence="9">MPI-CAGE-AT-0016</strain>
    </source>
</reference>
<dbReference type="PROSITE" id="PS50975">
    <property type="entry name" value="ATP_GRASP"/>
    <property type="match status" value="1"/>
</dbReference>
<dbReference type="PROSITE" id="PS00867">
    <property type="entry name" value="CPSASE_2"/>
    <property type="match status" value="1"/>
</dbReference>
<organism evidence="9 10">
    <name type="scientific">Plectosphaerella cucumerina</name>
    <dbReference type="NCBI Taxonomy" id="40658"/>
    <lineage>
        <taxon>Eukaryota</taxon>
        <taxon>Fungi</taxon>
        <taxon>Dikarya</taxon>
        <taxon>Ascomycota</taxon>
        <taxon>Pezizomycotina</taxon>
        <taxon>Sordariomycetes</taxon>
        <taxon>Hypocreomycetidae</taxon>
        <taxon>Glomerellales</taxon>
        <taxon>Plectosphaerellaceae</taxon>
        <taxon>Plectosphaerella</taxon>
    </lineage>
</organism>